<evidence type="ECO:0000313" key="9">
    <source>
        <dbReference type="EMBL" id="KAJ3121307.1"/>
    </source>
</evidence>
<evidence type="ECO:0000259" key="8">
    <source>
        <dbReference type="PROSITE" id="PS50219"/>
    </source>
</evidence>
<keyword evidence="3" id="KW-0963">Cytoplasm</keyword>
<dbReference type="InterPro" id="IPR014756">
    <property type="entry name" value="Ig_E-set"/>
</dbReference>
<keyword evidence="2" id="KW-0813">Transport</keyword>
<dbReference type="PROSITE" id="PS50219">
    <property type="entry name" value="CNH"/>
    <property type="match status" value="1"/>
</dbReference>
<keyword evidence="10" id="KW-1185">Reference proteome</keyword>
<keyword evidence="4" id="KW-0653">Protein transport</keyword>
<dbReference type="GO" id="GO:0005737">
    <property type="term" value="C:cytoplasm"/>
    <property type="evidence" value="ECO:0007669"/>
    <property type="project" value="UniProtKB-SubCell"/>
</dbReference>
<keyword evidence="7" id="KW-0812">Transmembrane</keyword>
<dbReference type="PANTHER" id="PTHR12894:SF27">
    <property type="entry name" value="TRANSFORMING GROWTH FACTOR-BETA RECEPTOR-ASSOCIATED PROTEIN 1"/>
    <property type="match status" value="1"/>
</dbReference>
<dbReference type="Pfam" id="PF25603">
    <property type="entry name" value="SPT23_MGA2_DBD"/>
    <property type="match status" value="1"/>
</dbReference>
<comment type="caution">
    <text evidence="9">The sequence shown here is derived from an EMBL/GenBank/DDBJ whole genome shotgun (WGS) entry which is preliminary data.</text>
</comment>
<gene>
    <name evidence="9" type="primary">SPT23</name>
    <name evidence="9" type="ORF">HK100_012433</name>
</gene>
<dbReference type="SUPFAM" id="SSF81296">
    <property type="entry name" value="E set domains"/>
    <property type="match status" value="1"/>
</dbReference>
<feature type="domain" description="CNH" evidence="8">
    <location>
        <begin position="1"/>
        <end position="142"/>
    </location>
</feature>
<organism evidence="9 10">
    <name type="scientific">Physocladia obscura</name>
    <dbReference type="NCBI Taxonomy" id="109957"/>
    <lineage>
        <taxon>Eukaryota</taxon>
        <taxon>Fungi</taxon>
        <taxon>Fungi incertae sedis</taxon>
        <taxon>Chytridiomycota</taxon>
        <taxon>Chytridiomycota incertae sedis</taxon>
        <taxon>Chytridiomycetes</taxon>
        <taxon>Chytridiales</taxon>
        <taxon>Chytriomycetaceae</taxon>
        <taxon>Physocladia</taxon>
    </lineage>
</organism>
<dbReference type="InterPro" id="IPR057962">
    <property type="entry name" value="SPT23_MGA2_DBD"/>
</dbReference>
<evidence type="ECO:0000256" key="4">
    <source>
        <dbReference type="ARBA" id="ARBA00022927"/>
    </source>
</evidence>
<dbReference type="InterPro" id="IPR013783">
    <property type="entry name" value="Ig-like_fold"/>
</dbReference>
<keyword evidence="5" id="KW-0040">ANK repeat</keyword>
<evidence type="ECO:0000256" key="5">
    <source>
        <dbReference type="PROSITE-ProRule" id="PRU00023"/>
    </source>
</evidence>
<accession>A0AAD5T0D0</accession>
<proteinExistence type="predicted"/>
<feature type="transmembrane region" description="Helical" evidence="7">
    <location>
        <begin position="1834"/>
        <end position="1854"/>
    </location>
</feature>
<dbReference type="Gene3D" id="2.60.40.10">
    <property type="entry name" value="Immunoglobulins"/>
    <property type="match status" value="1"/>
</dbReference>
<dbReference type="CDD" id="cd00102">
    <property type="entry name" value="IPT"/>
    <property type="match status" value="1"/>
</dbReference>
<dbReference type="PANTHER" id="PTHR12894">
    <property type="entry name" value="CNH DOMAIN CONTAINING"/>
    <property type="match status" value="1"/>
</dbReference>
<dbReference type="GO" id="GO:0034058">
    <property type="term" value="P:endosomal vesicle fusion"/>
    <property type="evidence" value="ECO:0007669"/>
    <property type="project" value="TreeGrafter"/>
</dbReference>
<dbReference type="Pfam" id="PF01833">
    <property type="entry name" value="TIG"/>
    <property type="match status" value="1"/>
</dbReference>
<evidence type="ECO:0000256" key="2">
    <source>
        <dbReference type="ARBA" id="ARBA00022448"/>
    </source>
</evidence>
<dbReference type="InterPro" id="IPR002909">
    <property type="entry name" value="IPT_dom"/>
</dbReference>
<dbReference type="SUPFAM" id="SSF81995">
    <property type="entry name" value="beta-sandwich domain of Sec23/24"/>
    <property type="match status" value="1"/>
</dbReference>
<evidence type="ECO:0000256" key="3">
    <source>
        <dbReference type="ARBA" id="ARBA00022490"/>
    </source>
</evidence>
<dbReference type="Pfam" id="PF12796">
    <property type="entry name" value="Ank_2"/>
    <property type="match status" value="1"/>
</dbReference>
<evidence type="ECO:0000256" key="1">
    <source>
        <dbReference type="ARBA" id="ARBA00004496"/>
    </source>
</evidence>
<dbReference type="Pfam" id="PF00780">
    <property type="entry name" value="CNH"/>
    <property type="match status" value="1"/>
</dbReference>
<dbReference type="GO" id="GO:0015031">
    <property type="term" value="P:protein transport"/>
    <property type="evidence" value="ECO:0007669"/>
    <property type="project" value="UniProtKB-KW"/>
</dbReference>
<dbReference type="InterPro" id="IPR036770">
    <property type="entry name" value="Ankyrin_rpt-contain_sf"/>
</dbReference>
<feature type="region of interest" description="Disordered" evidence="6">
    <location>
        <begin position="747"/>
        <end position="825"/>
    </location>
</feature>
<dbReference type="InterPro" id="IPR032914">
    <property type="entry name" value="Vam6/VPS39/TRAP1"/>
</dbReference>
<dbReference type="SUPFAM" id="SSF48403">
    <property type="entry name" value="Ankyrin repeat"/>
    <property type="match status" value="1"/>
</dbReference>
<dbReference type="EMBL" id="JADGJH010000891">
    <property type="protein sequence ID" value="KAJ3121307.1"/>
    <property type="molecule type" value="Genomic_DNA"/>
</dbReference>
<dbReference type="InterPro" id="IPR002110">
    <property type="entry name" value="Ankyrin_rpt"/>
</dbReference>
<dbReference type="Pfam" id="PF10366">
    <property type="entry name" value="Vps39_1"/>
    <property type="match status" value="1"/>
</dbReference>
<dbReference type="GO" id="GO:0016020">
    <property type="term" value="C:membrane"/>
    <property type="evidence" value="ECO:0007669"/>
    <property type="project" value="TreeGrafter"/>
</dbReference>
<feature type="region of interest" description="Disordered" evidence="6">
    <location>
        <begin position="1161"/>
        <end position="1180"/>
    </location>
</feature>
<comment type="subcellular location">
    <subcellularLocation>
        <location evidence="1">Cytoplasm</location>
    </subcellularLocation>
</comment>
<dbReference type="SMART" id="SM00248">
    <property type="entry name" value="ANK"/>
    <property type="match status" value="2"/>
</dbReference>
<feature type="repeat" description="ANK" evidence="5">
    <location>
        <begin position="1505"/>
        <end position="1537"/>
    </location>
</feature>
<feature type="region of interest" description="Disordered" evidence="6">
    <location>
        <begin position="1047"/>
        <end position="1070"/>
    </location>
</feature>
<dbReference type="PROSITE" id="PS50297">
    <property type="entry name" value="ANK_REP_REGION"/>
    <property type="match status" value="1"/>
</dbReference>
<evidence type="ECO:0000256" key="6">
    <source>
        <dbReference type="SAM" id="MobiDB-lite"/>
    </source>
</evidence>
<dbReference type="PROSITE" id="PS50088">
    <property type="entry name" value="ANK_REPEAT"/>
    <property type="match status" value="1"/>
</dbReference>
<keyword evidence="7" id="KW-1133">Transmembrane helix</keyword>
<keyword evidence="7" id="KW-0472">Membrane</keyword>
<evidence type="ECO:0000313" key="10">
    <source>
        <dbReference type="Proteomes" id="UP001211907"/>
    </source>
</evidence>
<evidence type="ECO:0000256" key="7">
    <source>
        <dbReference type="SAM" id="Phobius"/>
    </source>
</evidence>
<feature type="compositionally biased region" description="Low complexity" evidence="6">
    <location>
        <begin position="1047"/>
        <end position="1068"/>
    </location>
</feature>
<name>A0AAD5T0D0_9FUNG</name>
<dbReference type="GO" id="GO:0006914">
    <property type="term" value="P:autophagy"/>
    <property type="evidence" value="ECO:0007669"/>
    <property type="project" value="TreeGrafter"/>
</dbReference>
<dbReference type="InterPro" id="IPR019452">
    <property type="entry name" value="VPS39/TGF_beta_rcpt-assoc_1"/>
</dbReference>
<protein>
    <submittedName>
        <fullName evidence="9">SPT3 Dosage dependent suppressor of Ty-induced promoter mutations-like protein</fullName>
    </submittedName>
</protein>
<sequence length="1903" mass="209974">MKEIPLQETIYLLRKSGRTLLAADASTYKLINDRNGAVTPLFPYDRTLMKPIVCAIGPSEFLLAFATANGIGLGMFVNSNGDAVRGTIQWSALPKSIVFQFPYTIALLNNKTIEIHELFSQRLVQTVELTASEFIDPRFLHETNFPLTINGDADDRDVILKILVVCSNCVAALPMKSLDSQIRKLLAENKPANAVMLAENSQAWSPELKIPLQELYERAGIAFFYALDFDDALRCFKKGDVDPHLILDEFGEIAVGEGQKAADEFLGKYRCDSNWIREVTRHKNGDVAESYLEEAFRSKAIIAYMIYARTKEYAINCFELSLTSLQEIDNFLLVVYEQADTLAELYSFLLISNNLDISKAEEYLRKRERFHALAILFKGTNQERKFLELCLREYEDEEFDGESAVIEYLANMTDIPLFLEFVQRIFVIDPALGTQALIKTRLELEISQILAIVENYGDSPLMEYLESVLNAIERPQTYSRVQYEELSGRLQTLYLNDILKLYDLEVLERTRDEYVSLLPPRSKFLEYLSATAKSNTLVATRAKLLGMSPSIKVLEKIAEKPGFAAEKALVFQRQGNVRDAVRIWVTEVFDYASAEDACATAGSGGGDSAREAEFQNLVAIYLEGWENKSVRSYEYSGQAVSLLNRYPWMFNMAEIIRRVPSNWSVSALGPFFMNKLRTNVYEKEKWQVQKSLVKVDNFKTKAKLVGMYDRAGPIIVGGGTGCVVCQKELKATELFVRVEVEMEFQQHHQHHYRQQQQQQQRGLVFDSPSPAASKSSTEEDADSAYWSQASTSATTTNNSNHSNQSNHSNHSNHNNSSNNHSLSHTTAMQLQLQLQPQILPFNKNNGDQMQQQLMQQQQTSSNANTNANAINTNSNNAQSMMAAILRSRGFPNAHFLHPLPPPTPSVNGFSLDGLKRQLDAAYGYGVGLGAISASSSGSGSNADGKYILRVLGVPLANARSRVETQTKLCLQMADARSGCKASVWSHLRLPELLVTKEKTRKVVDYSLIPINKVLDLQAVVVCASDPKKDIHICRSCQMREAKRNNNSANAKKLASSSSPPASASLPSSVMPDSDVKMELFDSVANQNQNLSSSFDADSAKIVLFNCASYVDFSSGDTILPTRVTCYCRHHNEKLGFCIYFIARDHNSKIVATGISPPILITDDHKGTKSSKGATGQKRPRAVASALPIGDDILDSLLQEPTPTSPPNPVLRPYSNSHVDINDDIIAQFIPALLASESNAPLFENFGIKSTADPDQRRAKKKSTSAIVQSAIAQPSVFVPPITVINRIIPGEGPIQGGVEITILGDNIHNGLIAVFGDLEAITTQVWGTSTMICILPPSSTPGPVPVTLRAIPGFTTSIPGTPNIPVTFMYKDDLDRSLMELALQVVGLRMTGSLDSARNIAMRIVNETAQQDINDNSLTFTELARSQLETAVLNALFSLEEYENETLPHAGSSPTSHIVLTSLLDMTYHPSSGLNMIQFAALANMTMLVKYLIAIDCAVDVRDKNGFTALMFAVQAGNREVIRILLQADASHLLTSKNNVSCFTLAARRGVTDFKRLLKELDEANGVDDLENELEQDISVALAAASATVTTRATNTAISAVAIVEEELICKDPIGHCKSQVYNMDVKSADVVPDADEDGIVAEIGPSDGVGDAADFSVTAAIEELCKPAIDFKAFGKSRFGTGTANEEKEGTAKKLSVAGKMESGNSLRWTNPEEELKNIMDRFKLFSFLGPLVHTIANPLIVQRADVAYMLADNAMIKEVAEKPRKQSSKRQQQLLNQTVSVVPFSGYTATEGRLCTCDTWNNGLGTHKATCAQARLARKIARKLKRKQMKVWLFWLPLITVAIVLALFWATLTVAEVDALVTKILTWNDGVVSKVKGAYHGLQKESKSMVFDFLNTGFGEI</sequence>
<dbReference type="Gene3D" id="1.25.40.20">
    <property type="entry name" value="Ankyrin repeat-containing domain"/>
    <property type="match status" value="1"/>
</dbReference>
<dbReference type="Proteomes" id="UP001211907">
    <property type="component" value="Unassembled WGS sequence"/>
</dbReference>
<reference evidence="9" key="1">
    <citation type="submission" date="2020-05" db="EMBL/GenBank/DDBJ databases">
        <title>Phylogenomic resolution of chytrid fungi.</title>
        <authorList>
            <person name="Stajich J.E."/>
            <person name="Amses K."/>
            <person name="Simmons R."/>
            <person name="Seto K."/>
            <person name="Myers J."/>
            <person name="Bonds A."/>
            <person name="Quandt C.A."/>
            <person name="Barry K."/>
            <person name="Liu P."/>
            <person name="Grigoriev I."/>
            <person name="Longcore J.E."/>
            <person name="James T.Y."/>
        </authorList>
    </citation>
    <scope>NUCLEOTIDE SEQUENCE</scope>
    <source>
        <strain evidence="9">JEL0513</strain>
    </source>
</reference>
<feature type="compositionally biased region" description="Low complexity" evidence="6">
    <location>
        <begin position="787"/>
        <end position="825"/>
    </location>
</feature>
<dbReference type="InterPro" id="IPR001180">
    <property type="entry name" value="CNH_dom"/>
</dbReference>